<gene>
    <name evidence="8" type="ORF">Ate02nite_36600</name>
</gene>
<feature type="transmembrane region" description="Helical" evidence="6">
    <location>
        <begin position="97"/>
        <end position="115"/>
    </location>
</feature>
<feature type="compositionally biased region" description="Basic and acidic residues" evidence="5">
    <location>
        <begin position="499"/>
        <end position="515"/>
    </location>
</feature>
<dbReference type="Pfam" id="PF07690">
    <property type="entry name" value="MFS_1"/>
    <property type="match status" value="1"/>
</dbReference>
<dbReference type="InterPro" id="IPR036259">
    <property type="entry name" value="MFS_trans_sf"/>
</dbReference>
<accession>A0A919TU16</accession>
<dbReference type="Gene3D" id="1.20.1250.20">
    <property type="entry name" value="MFS general substrate transporter like domains"/>
    <property type="match status" value="1"/>
</dbReference>
<sequence length="515" mass="53097">MPLTVCLAAAFTTLLDQASLNTAVPALRNSLGAGPGTIGWIIAGYSLAFGLALVPGGRLGDAHGRKWLFVGGITVFSSAAIVAGTAQAAWLVAVARLVQGLGAGTVNPQVIGIIQELFTGRERTRALGAYSIVGGVSAVIGPFVGGLLIGTLGDEWGWRCVLLLNVPFGLLTVPLALKWFPSGRLSTRRSTLDLPGLAALGAATLCLLLPFTLPAGQGPPRPVWFATAVVLVAVLIAWERRYARSGGTPILMPALLRRPGYRNGVVIAMFQFGANLSATLALTLYLQEGLGWSALQAALTILPSAITFSVASALGWRVVGRYGRISVCWALIASLLAVIAAGLVVALAPVAHLAVGLIATQLVLGAASGLIVSPNQALTLGHAPPGVAGLAAAFLQLAQRISASIGMAAVTGVVLATMGTADSTPVVHGLAICAVMLAAGAFVAWRDSAGGPGRDDVVPGVPEQGQQRPLRRRVKSADNYRRAEFVEPGGRFPEPVPDQLDKRVGEPARDTEFEA</sequence>
<feature type="compositionally biased region" description="Basic and acidic residues" evidence="5">
    <location>
        <begin position="475"/>
        <end position="485"/>
    </location>
</feature>
<evidence type="ECO:0000313" key="9">
    <source>
        <dbReference type="Proteomes" id="UP000623608"/>
    </source>
</evidence>
<dbReference type="Gene3D" id="1.20.1720.10">
    <property type="entry name" value="Multidrug resistance protein D"/>
    <property type="match status" value="1"/>
</dbReference>
<feature type="transmembrane region" description="Helical" evidence="6">
    <location>
        <begin position="327"/>
        <end position="347"/>
    </location>
</feature>
<evidence type="ECO:0000256" key="5">
    <source>
        <dbReference type="SAM" id="MobiDB-lite"/>
    </source>
</evidence>
<evidence type="ECO:0000256" key="6">
    <source>
        <dbReference type="SAM" id="Phobius"/>
    </source>
</evidence>
<dbReference type="PANTHER" id="PTHR42718:SF39">
    <property type="entry name" value="ACTINORHODIN TRANSPORTER-RELATED"/>
    <property type="match status" value="1"/>
</dbReference>
<dbReference type="PROSITE" id="PS50850">
    <property type="entry name" value="MFS"/>
    <property type="match status" value="1"/>
</dbReference>
<dbReference type="Proteomes" id="UP000623608">
    <property type="component" value="Unassembled WGS sequence"/>
</dbReference>
<feature type="transmembrane region" description="Helical" evidence="6">
    <location>
        <begin position="127"/>
        <end position="150"/>
    </location>
</feature>
<evidence type="ECO:0000256" key="3">
    <source>
        <dbReference type="ARBA" id="ARBA00022989"/>
    </source>
</evidence>
<feature type="transmembrane region" description="Helical" evidence="6">
    <location>
        <begin position="38"/>
        <end position="55"/>
    </location>
</feature>
<organism evidence="8 9">
    <name type="scientific">Paractinoplanes tereljensis</name>
    <dbReference type="NCBI Taxonomy" id="571912"/>
    <lineage>
        <taxon>Bacteria</taxon>
        <taxon>Bacillati</taxon>
        <taxon>Actinomycetota</taxon>
        <taxon>Actinomycetes</taxon>
        <taxon>Micromonosporales</taxon>
        <taxon>Micromonosporaceae</taxon>
        <taxon>Paractinoplanes</taxon>
    </lineage>
</organism>
<comment type="caution">
    <text evidence="8">The sequence shown here is derived from an EMBL/GenBank/DDBJ whole genome shotgun (WGS) entry which is preliminary data.</text>
</comment>
<evidence type="ECO:0000256" key="2">
    <source>
        <dbReference type="ARBA" id="ARBA00022692"/>
    </source>
</evidence>
<feature type="transmembrane region" description="Helical" evidence="6">
    <location>
        <begin position="192"/>
        <end position="211"/>
    </location>
</feature>
<keyword evidence="4 6" id="KW-0472">Membrane</keyword>
<feature type="transmembrane region" description="Helical" evidence="6">
    <location>
        <begin position="156"/>
        <end position="180"/>
    </location>
</feature>
<comment type="subcellular location">
    <subcellularLocation>
        <location evidence="1">Cell membrane</location>
        <topology evidence="1">Multi-pass membrane protein</topology>
    </subcellularLocation>
</comment>
<dbReference type="InterPro" id="IPR020846">
    <property type="entry name" value="MFS_dom"/>
</dbReference>
<feature type="transmembrane region" description="Helical" evidence="6">
    <location>
        <begin position="401"/>
        <end position="420"/>
    </location>
</feature>
<protein>
    <submittedName>
        <fullName evidence="8">MFS transporter</fullName>
    </submittedName>
</protein>
<reference evidence="8" key="1">
    <citation type="submission" date="2021-01" db="EMBL/GenBank/DDBJ databases">
        <title>Whole genome shotgun sequence of Actinoplanes tereljensis NBRC 105297.</title>
        <authorList>
            <person name="Komaki H."/>
            <person name="Tamura T."/>
        </authorList>
    </citation>
    <scope>NUCLEOTIDE SEQUENCE</scope>
    <source>
        <strain evidence="8">NBRC 105297</strain>
    </source>
</reference>
<feature type="transmembrane region" description="Helical" evidence="6">
    <location>
        <begin position="223"/>
        <end position="243"/>
    </location>
</feature>
<dbReference type="EMBL" id="BOMY01000023">
    <property type="protein sequence ID" value="GIF20930.1"/>
    <property type="molecule type" value="Genomic_DNA"/>
</dbReference>
<dbReference type="AlphaFoldDB" id="A0A919TU16"/>
<evidence type="ECO:0000256" key="4">
    <source>
        <dbReference type="ARBA" id="ARBA00023136"/>
    </source>
</evidence>
<keyword evidence="9" id="KW-1185">Reference proteome</keyword>
<evidence type="ECO:0000256" key="1">
    <source>
        <dbReference type="ARBA" id="ARBA00004651"/>
    </source>
</evidence>
<feature type="transmembrane region" description="Helical" evidence="6">
    <location>
        <begin position="67"/>
        <end position="91"/>
    </location>
</feature>
<dbReference type="PANTHER" id="PTHR42718">
    <property type="entry name" value="MAJOR FACILITATOR SUPERFAMILY MULTIDRUG TRANSPORTER MFSC"/>
    <property type="match status" value="1"/>
</dbReference>
<dbReference type="PRINTS" id="PR01036">
    <property type="entry name" value="TCRTETB"/>
</dbReference>
<proteinExistence type="predicted"/>
<feature type="transmembrane region" description="Helical" evidence="6">
    <location>
        <begin position="292"/>
        <end position="315"/>
    </location>
</feature>
<dbReference type="GO" id="GO:0022857">
    <property type="term" value="F:transmembrane transporter activity"/>
    <property type="evidence" value="ECO:0007669"/>
    <property type="project" value="InterPro"/>
</dbReference>
<evidence type="ECO:0000259" key="7">
    <source>
        <dbReference type="PROSITE" id="PS50850"/>
    </source>
</evidence>
<feature type="transmembrane region" description="Helical" evidence="6">
    <location>
        <begin position="264"/>
        <end position="286"/>
    </location>
</feature>
<feature type="transmembrane region" description="Helical" evidence="6">
    <location>
        <begin position="426"/>
        <end position="445"/>
    </location>
</feature>
<keyword evidence="2 6" id="KW-0812">Transmembrane</keyword>
<dbReference type="GO" id="GO:0005886">
    <property type="term" value="C:plasma membrane"/>
    <property type="evidence" value="ECO:0007669"/>
    <property type="project" value="UniProtKB-SubCell"/>
</dbReference>
<dbReference type="SUPFAM" id="SSF103473">
    <property type="entry name" value="MFS general substrate transporter"/>
    <property type="match status" value="1"/>
</dbReference>
<dbReference type="CDD" id="cd17321">
    <property type="entry name" value="MFS_MMR_MDR_like"/>
    <property type="match status" value="1"/>
</dbReference>
<keyword evidence="3 6" id="KW-1133">Transmembrane helix</keyword>
<feature type="region of interest" description="Disordered" evidence="5">
    <location>
        <begin position="453"/>
        <end position="515"/>
    </location>
</feature>
<feature type="domain" description="Major facilitator superfamily (MFS) profile" evidence="7">
    <location>
        <begin position="2"/>
        <end position="449"/>
    </location>
</feature>
<name>A0A919TU16_9ACTN</name>
<dbReference type="RefSeq" id="WP_203807050.1">
    <property type="nucleotide sequence ID" value="NZ_BOMY01000023.1"/>
</dbReference>
<evidence type="ECO:0000313" key="8">
    <source>
        <dbReference type="EMBL" id="GIF20930.1"/>
    </source>
</evidence>
<feature type="transmembrane region" description="Helical" evidence="6">
    <location>
        <begin position="353"/>
        <end position="372"/>
    </location>
</feature>
<dbReference type="InterPro" id="IPR011701">
    <property type="entry name" value="MFS"/>
</dbReference>